<keyword evidence="3" id="KW-1133">Transmembrane helix</keyword>
<keyword evidence="1" id="KW-0175">Coiled coil</keyword>
<dbReference type="GO" id="GO:0016567">
    <property type="term" value="P:protein ubiquitination"/>
    <property type="evidence" value="ECO:0007669"/>
    <property type="project" value="TreeGrafter"/>
</dbReference>
<evidence type="ECO:0000256" key="2">
    <source>
        <dbReference type="SAM" id="MobiDB-lite"/>
    </source>
</evidence>
<protein>
    <submittedName>
        <fullName evidence="6">VWFA domain-containing protein</fullName>
    </submittedName>
</protein>
<feature type="compositionally biased region" description="Polar residues" evidence="2">
    <location>
        <begin position="468"/>
        <end position="479"/>
    </location>
</feature>
<feature type="domain" description="VWFA" evidence="4">
    <location>
        <begin position="621"/>
        <end position="810"/>
    </location>
</feature>
<dbReference type="PANTHER" id="PTHR45751">
    <property type="entry name" value="COPINE FAMILY PROTEIN 1"/>
    <property type="match status" value="1"/>
</dbReference>
<evidence type="ECO:0000313" key="5">
    <source>
        <dbReference type="Proteomes" id="UP000887581"/>
    </source>
</evidence>
<sequence length="857" mass="95943">MVFSKELGYDPDEWEECSDSEQFMLFGFTTRMFLTLTSIIFTIFFFWLIEARKQLDKSREVEKVSVKNINEGKLEKLETVKEKLKQLGKLGQSEANFSKEETEALEEWQREVARMEELRLQDLVEHVIDASGMMSETETESQLIDHLLPADRISLETDSGEMELFQTQRLMNQRTFPMASNNFAVQASTEAAVNLASDVKNANAELIARIRDAANTLVTDSKGENGSVSSTNGWEAPAQSEFFVENASEFIYKPGSIGENNVLISDIHTSMENDDGFVKVYKDELQMSNGAELSRETAALNLPDPAIPEVLKQGQSAITDLSADQLSVPVVLANYMTAEEERQGASQYHQGRSRKPDDEAFVFLPVASMDASISQIAPEAFTGRGTDIDMMNREGLITTPRNEPITEAERKRLAEAEIYVQDAIEYVASETRPEPVGFMVEEALIHKRDRNDDDAGGRFQQQQQQQQRLQLPVSSEATSEMIPTNEVFEKIEEPMEMDDAMTYAPEIQSIEIPPDQASVNSENLLEYFDQVAAECTDIVNMPLLQPVAGISSISKSLEQPSQSVSLLRNSRSYTSSGSQPRIRKRSSLLSVLGVTSMQEMLLALTSLEDLSDAMRKAGLQSTNLIFGIDYTASNKYQGERCFQGRSLHSLDAFKENPYQQVIKIMGRILAPFATSGYIPAYGFGDVKTSDWSVFKLKPEGECRDLDDLLQVYDTVTPTISLSGPTNFAPLIYEAIGICEKLQNYHILVIIADGQVTNEKATRKAIVRACQYPLSIIVVGVGDGPWDMMKVFDESLPRRPWDNFHFVEFHEVMKKADSIDAGELSFAVQSLLEIPDQYNVIRKLGLLRHVAPVAEQNE</sequence>
<dbReference type="WBParaSite" id="sdigi.contig199.g6004.t1">
    <property type="protein sequence ID" value="sdigi.contig199.g6004.t1"/>
    <property type="gene ID" value="sdigi.contig199.g6004"/>
</dbReference>
<evidence type="ECO:0000259" key="4">
    <source>
        <dbReference type="SMART" id="SM00327"/>
    </source>
</evidence>
<evidence type="ECO:0000256" key="3">
    <source>
        <dbReference type="SAM" id="Phobius"/>
    </source>
</evidence>
<keyword evidence="5" id="KW-1185">Reference proteome</keyword>
<name>A0A915PN83_9BILA</name>
<feature type="coiled-coil region" evidence="1">
    <location>
        <begin position="67"/>
        <end position="118"/>
    </location>
</feature>
<dbReference type="InterPro" id="IPR010734">
    <property type="entry name" value="Copine_C"/>
</dbReference>
<feature type="transmembrane region" description="Helical" evidence="3">
    <location>
        <begin position="28"/>
        <end position="49"/>
    </location>
</feature>
<reference evidence="6" key="1">
    <citation type="submission" date="2022-11" db="UniProtKB">
        <authorList>
            <consortium name="WormBaseParasite"/>
        </authorList>
    </citation>
    <scope>IDENTIFICATION</scope>
</reference>
<dbReference type="AlphaFoldDB" id="A0A915PN83"/>
<feature type="region of interest" description="Disordered" evidence="2">
    <location>
        <begin position="450"/>
        <end position="479"/>
    </location>
</feature>
<proteinExistence type="predicted"/>
<accession>A0A915PN83</accession>
<dbReference type="SMART" id="SM00327">
    <property type="entry name" value="VWA"/>
    <property type="match status" value="1"/>
</dbReference>
<dbReference type="InterPro" id="IPR002035">
    <property type="entry name" value="VWF_A"/>
</dbReference>
<dbReference type="SUPFAM" id="SSF53300">
    <property type="entry name" value="vWA-like"/>
    <property type="match status" value="1"/>
</dbReference>
<organism evidence="5 6">
    <name type="scientific">Setaria digitata</name>
    <dbReference type="NCBI Taxonomy" id="48799"/>
    <lineage>
        <taxon>Eukaryota</taxon>
        <taxon>Metazoa</taxon>
        <taxon>Ecdysozoa</taxon>
        <taxon>Nematoda</taxon>
        <taxon>Chromadorea</taxon>
        <taxon>Rhabditida</taxon>
        <taxon>Spirurina</taxon>
        <taxon>Spiruromorpha</taxon>
        <taxon>Filarioidea</taxon>
        <taxon>Setariidae</taxon>
        <taxon>Setaria</taxon>
    </lineage>
</organism>
<dbReference type="InterPro" id="IPR052079">
    <property type="entry name" value="E3_ligase/Copine_domain"/>
</dbReference>
<evidence type="ECO:0000256" key="1">
    <source>
        <dbReference type="SAM" id="Coils"/>
    </source>
</evidence>
<dbReference type="GO" id="GO:0004842">
    <property type="term" value="F:ubiquitin-protein transferase activity"/>
    <property type="evidence" value="ECO:0007669"/>
    <property type="project" value="TreeGrafter"/>
</dbReference>
<evidence type="ECO:0000313" key="6">
    <source>
        <dbReference type="WBParaSite" id="sdigi.contig199.g6004.t1"/>
    </source>
</evidence>
<dbReference type="Proteomes" id="UP000887581">
    <property type="component" value="Unplaced"/>
</dbReference>
<keyword evidence="3" id="KW-0812">Transmembrane</keyword>
<dbReference type="PANTHER" id="PTHR45751:SF48">
    <property type="entry name" value="COPINE FAMILY PROTEIN 1"/>
    <property type="match status" value="1"/>
</dbReference>
<dbReference type="Pfam" id="PF07002">
    <property type="entry name" value="Copine"/>
    <property type="match status" value="1"/>
</dbReference>
<keyword evidence="3" id="KW-0472">Membrane</keyword>
<dbReference type="InterPro" id="IPR036465">
    <property type="entry name" value="vWFA_dom_sf"/>
</dbReference>
<dbReference type="GO" id="GO:0005634">
    <property type="term" value="C:nucleus"/>
    <property type="evidence" value="ECO:0007669"/>
    <property type="project" value="TreeGrafter"/>
</dbReference>